<dbReference type="Gene3D" id="1.20.1640.10">
    <property type="entry name" value="Multidrug efflux transporter AcrB transmembrane domain"/>
    <property type="match status" value="2"/>
</dbReference>
<evidence type="ECO:0000256" key="10">
    <source>
        <dbReference type="SAM" id="Phobius"/>
    </source>
</evidence>
<dbReference type="GO" id="GO:0015562">
    <property type="term" value="F:efflux transmembrane transporter activity"/>
    <property type="evidence" value="ECO:0007669"/>
    <property type="project" value="InterPro"/>
</dbReference>
<dbReference type="SUPFAM" id="SSF82693">
    <property type="entry name" value="Multidrug efflux transporter AcrB pore domain, PN1, PN2, PC1 and PC2 subdomains"/>
    <property type="match status" value="4"/>
</dbReference>
<evidence type="ECO:0000256" key="9">
    <source>
        <dbReference type="SAM" id="MobiDB-lite"/>
    </source>
</evidence>
<dbReference type="InterPro" id="IPR001036">
    <property type="entry name" value="Acrflvin-R"/>
</dbReference>
<keyword evidence="6 10" id="KW-0812">Transmembrane</keyword>
<feature type="transmembrane region" description="Helical" evidence="10">
    <location>
        <begin position="439"/>
        <end position="460"/>
    </location>
</feature>
<dbReference type="FunFam" id="1.20.1640.10:FF:000001">
    <property type="entry name" value="Efflux pump membrane transporter"/>
    <property type="match status" value="1"/>
</dbReference>
<evidence type="ECO:0000256" key="5">
    <source>
        <dbReference type="ARBA" id="ARBA00022519"/>
    </source>
</evidence>
<evidence type="ECO:0000313" key="11">
    <source>
        <dbReference type="EMBL" id="TQF18026.1"/>
    </source>
</evidence>
<dbReference type="Gene3D" id="3.30.2090.10">
    <property type="entry name" value="Multidrug efflux transporter AcrB TolC docking domain, DN and DC subdomains"/>
    <property type="match status" value="2"/>
</dbReference>
<keyword evidence="3" id="KW-0813">Transport</keyword>
<dbReference type="AlphaFoldDB" id="A0A540X9P4"/>
<proteinExistence type="inferred from homology"/>
<reference evidence="11 12" key="1">
    <citation type="submission" date="2019-06" db="EMBL/GenBank/DDBJ databases">
        <authorList>
            <person name="Livingstone P."/>
            <person name="Whitworth D."/>
        </authorList>
    </citation>
    <scope>NUCLEOTIDE SEQUENCE [LARGE SCALE GENOMIC DNA]</scope>
    <source>
        <strain evidence="11 12">AM401</strain>
    </source>
</reference>
<keyword evidence="8 10" id="KW-0472">Membrane</keyword>
<dbReference type="EMBL" id="VIFM01000001">
    <property type="protein sequence ID" value="TQF18026.1"/>
    <property type="molecule type" value="Genomic_DNA"/>
</dbReference>
<dbReference type="InterPro" id="IPR027463">
    <property type="entry name" value="AcrB_DN_DC_subdom"/>
</dbReference>
<feature type="transmembrane region" description="Helical" evidence="10">
    <location>
        <begin position="925"/>
        <end position="945"/>
    </location>
</feature>
<keyword evidence="4" id="KW-1003">Cell membrane</keyword>
<evidence type="ECO:0000256" key="2">
    <source>
        <dbReference type="ARBA" id="ARBA00010942"/>
    </source>
</evidence>
<dbReference type="RefSeq" id="WP_141640340.1">
    <property type="nucleotide sequence ID" value="NZ_VIFM01000001.1"/>
</dbReference>
<evidence type="ECO:0000256" key="1">
    <source>
        <dbReference type="ARBA" id="ARBA00004429"/>
    </source>
</evidence>
<feature type="transmembrane region" description="Helical" evidence="10">
    <location>
        <begin position="965"/>
        <end position="986"/>
    </location>
</feature>
<feature type="transmembrane region" description="Helical" evidence="10">
    <location>
        <begin position="893"/>
        <end position="913"/>
    </location>
</feature>
<protein>
    <submittedName>
        <fullName evidence="11">Multidrug efflux RND transporter permease subunit</fullName>
    </submittedName>
</protein>
<dbReference type="NCBIfam" id="NF000282">
    <property type="entry name" value="RND_permease_1"/>
    <property type="match status" value="1"/>
</dbReference>
<evidence type="ECO:0000256" key="4">
    <source>
        <dbReference type="ARBA" id="ARBA00022475"/>
    </source>
</evidence>
<evidence type="ECO:0000313" key="12">
    <source>
        <dbReference type="Proteomes" id="UP000315369"/>
    </source>
</evidence>
<accession>A0A540X9P4</accession>
<gene>
    <name evidence="11" type="ORF">FJV41_00320</name>
</gene>
<dbReference type="PANTHER" id="PTHR32063:SF11">
    <property type="entry name" value="CATION OR DRUG EFFLUX SYSTEM PROTEIN"/>
    <property type="match status" value="1"/>
</dbReference>
<name>A0A540X9P4_9BACT</name>
<dbReference type="OrthoDB" id="9759330at2"/>
<dbReference type="Proteomes" id="UP000315369">
    <property type="component" value="Unassembled WGS sequence"/>
</dbReference>
<dbReference type="GO" id="GO:0042910">
    <property type="term" value="F:xenobiotic transmembrane transporter activity"/>
    <property type="evidence" value="ECO:0007669"/>
    <property type="project" value="TreeGrafter"/>
</dbReference>
<dbReference type="GO" id="GO:0009636">
    <property type="term" value="P:response to toxic substance"/>
    <property type="evidence" value="ECO:0007669"/>
    <property type="project" value="UniProtKB-ARBA"/>
</dbReference>
<sequence>MFIDFFIRRPVFAIVCSILLTLVGAIAIPTLPIAQYPDLAPPQVTVTANYVGASAEVVESAVTIPLEQELNGVEGMRYITSTSSNDGSSQIVITFESTRDIEVAAVDVQNRVSRAASRLPSQVNQTGIVVNKASSQILLSVALFSPDDRYDVKFLSNYADVNLKDAIKRVRGVGEVRIFGERKFSMRLWLDPTELARRKLTPQDVTRALQEQNLQVAAGQVGQPPSAADQPYQLSVRARGRLVEPEEFGDIVLLRQHDGKSVRVKDVGRVEMGAENYSTLLRFDGKQAVGIVTFQLPTANALDVRDAVFKELERLSTQFPPGMTYRTGTDTTLAVRATVHEVLRTLVEAIVLVILVIFLFLHGWRSVLITALTLPVSLVGTFAFVRLMDFSINTLTLFGLTLATGLVVDDAIVVIENIERLMVERKLSAAEAAREGMKEVAGAVIAISIVLVAVFVPVALFPGTTGAIYRQFALTIAASVALSTFCACTLTPALSARMLVHHTGEKWWLFRQVDTVLDAIRVAYGRNLRRLLKRPVIILVAFFLCLGATLALVRATPKGFIPDEDQGYLLVSVQGPEGTSLAETEKVMEQVEAVLKAQPEVRAIFANGGFSSQGTGPNMASIFVPLKPWDERPGKDQSVAALVERLRGPFGRIDGARVMPFQPPAIRGVGSVGGFQFMVEDVAGTSSLDQLAATVQELMAKGNEEGRLRGVFTGFNADTPLLDVEVDRQMAKALGVPIEQIFSTMQVYMGSQYVNDFNYANRSYRVYVQAEQQFRDSPNDIGAFYVRSDSGEMIPLESLVKVAPTVSAQGIRHYNLFRAVELSGQAAPGVSSGQAMDAMESLAAQVLPQGMSAEWTGISLEQRQSGGETLVMFGLGLLFVFLVLAAQYESFTLPLVIILSVPLAILGALGLQWMRGFANDVFCQLGLVMLVGLASKNAILIVEFAEQLRESGKSAVDAVVEAAEVRLRPILMTSLAFLLGVVPLMTAEGAGAASRNSLGTAVFGGMLVSTVVNFAFIPGLYVLMQKLRGEARRPVGAPGDGARRETRLAEGQG</sequence>
<dbReference type="Gene3D" id="3.30.70.1430">
    <property type="entry name" value="Multidrug efflux transporter AcrB pore domain"/>
    <property type="match status" value="2"/>
</dbReference>
<comment type="similarity">
    <text evidence="2">Belongs to the resistance-nodulation-cell division (RND) (TC 2.A.6) family.</text>
</comment>
<comment type="subcellular location">
    <subcellularLocation>
        <location evidence="1">Cell inner membrane</location>
        <topology evidence="1">Multi-pass membrane protein</topology>
    </subcellularLocation>
</comment>
<dbReference type="InterPro" id="IPR004764">
    <property type="entry name" value="MdtF-like"/>
</dbReference>
<dbReference type="FunFam" id="3.30.70.1430:FF:000001">
    <property type="entry name" value="Efflux pump membrane transporter"/>
    <property type="match status" value="1"/>
</dbReference>
<keyword evidence="5" id="KW-0997">Cell inner membrane</keyword>
<feature type="transmembrane region" description="Helical" evidence="10">
    <location>
        <begin position="869"/>
        <end position="886"/>
    </location>
</feature>
<feature type="transmembrane region" description="Helical" evidence="10">
    <location>
        <begin position="998"/>
        <end position="1023"/>
    </location>
</feature>
<dbReference type="Pfam" id="PF00873">
    <property type="entry name" value="ACR_tran"/>
    <property type="match status" value="1"/>
</dbReference>
<feature type="transmembrane region" description="Helical" evidence="10">
    <location>
        <begin position="536"/>
        <end position="553"/>
    </location>
</feature>
<dbReference type="PRINTS" id="PR00702">
    <property type="entry name" value="ACRIFLAVINRP"/>
</dbReference>
<evidence type="ECO:0000256" key="7">
    <source>
        <dbReference type="ARBA" id="ARBA00022989"/>
    </source>
</evidence>
<dbReference type="Gene3D" id="3.30.70.1320">
    <property type="entry name" value="Multidrug efflux transporter AcrB pore domain like"/>
    <property type="match status" value="1"/>
</dbReference>
<feature type="compositionally biased region" description="Basic and acidic residues" evidence="9">
    <location>
        <begin position="1041"/>
        <end position="1053"/>
    </location>
</feature>
<feature type="transmembrane region" description="Helical" evidence="10">
    <location>
        <begin position="472"/>
        <end position="494"/>
    </location>
</feature>
<comment type="caution">
    <text evidence="11">The sequence shown here is derived from an EMBL/GenBank/DDBJ whole genome shotgun (WGS) entry which is preliminary data.</text>
</comment>
<organism evidence="11 12">
    <name type="scientific">Myxococcus llanfairpwllgwyngyllgogerychwyrndrobwllllantysiliogogogochensis</name>
    <dbReference type="NCBI Taxonomy" id="2590453"/>
    <lineage>
        <taxon>Bacteria</taxon>
        <taxon>Pseudomonadati</taxon>
        <taxon>Myxococcota</taxon>
        <taxon>Myxococcia</taxon>
        <taxon>Myxococcales</taxon>
        <taxon>Cystobacterineae</taxon>
        <taxon>Myxococcaceae</taxon>
        <taxon>Myxococcus</taxon>
    </lineage>
</organism>
<dbReference type="GO" id="GO:0005886">
    <property type="term" value="C:plasma membrane"/>
    <property type="evidence" value="ECO:0007669"/>
    <property type="project" value="UniProtKB-SubCell"/>
</dbReference>
<feature type="transmembrane region" description="Helical" evidence="10">
    <location>
        <begin position="397"/>
        <end position="418"/>
    </location>
</feature>
<keyword evidence="12" id="KW-1185">Reference proteome</keyword>
<feature type="region of interest" description="Disordered" evidence="9">
    <location>
        <begin position="1033"/>
        <end position="1053"/>
    </location>
</feature>
<dbReference type="PANTHER" id="PTHR32063">
    <property type="match status" value="1"/>
</dbReference>
<evidence type="ECO:0000256" key="3">
    <source>
        <dbReference type="ARBA" id="ARBA00022448"/>
    </source>
</evidence>
<dbReference type="SUPFAM" id="SSF82714">
    <property type="entry name" value="Multidrug efflux transporter AcrB TolC docking domain, DN and DC subdomains"/>
    <property type="match status" value="2"/>
</dbReference>
<dbReference type="NCBIfam" id="TIGR00915">
    <property type="entry name" value="2A0602"/>
    <property type="match status" value="1"/>
</dbReference>
<feature type="transmembrane region" description="Helical" evidence="10">
    <location>
        <begin position="367"/>
        <end position="385"/>
    </location>
</feature>
<feature type="transmembrane region" description="Helical" evidence="10">
    <location>
        <begin position="342"/>
        <end position="360"/>
    </location>
</feature>
<dbReference type="SUPFAM" id="SSF82866">
    <property type="entry name" value="Multidrug efflux transporter AcrB transmembrane domain"/>
    <property type="match status" value="2"/>
</dbReference>
<evidence type="ECO:0000256" key="6">
    <source>
        <dbReference type="ARBA" id="ARBA00022692"/>
    </source>
</evidence>
<evidence type="ECO:0000256" key="8">
    <source>
        <dbReference type="ARBA" id="ARBA00023136"/>
    </source>
</evidence>
<keyword evidence="7 10" id="KW-1133">Transmembrane helix</keyword>
<dbReference type="Gene3D" id="3.30.70.1440">
    <property type="entry name" value="Multidrug efflux transporter AcrB pore domain"/>
    <property type="match status" value="1"/>
</dbReference>